<feature type="non-terminal residue" evidence="3">
    <location>
        <position position="1"/>
    </location>
</feature>
<evidence type="ECO:0000256" key="1">
    <source>
        <dbReference type="SAM" id="MobiDB-lite"/>
    </source>
</evidence>
<evidence type="ECO:0000313" key="4">
    <source>
        <dbReference type="Proteomes" id="UP001189429"/>
    </source>
</evidence>
<comment type="caution">
    <text evidence="3">The sequence shown here is derived from an EMBL/GenBank/DDBJ whole genome shotgun (WGS) entry which is preliminary data.</text>
</comment>
<evidence type="ECO:0000313" key="3">
    <source>
        <dbReference type="EMBL" id="CAK0792941.1"/>
    </source>
</evidence>
<dbReference type="EMBL" id="CAUYUJ010000872">
    <property type="protein sequence ID" value="CAK0792941.1"/>
    <property type="molecule type" value="Genomic_DNA"/>
</dbReference>
<keyword evidence="4" id="KW-1185">Reference proteome</keyword>
<reference evidence="3" key="1">
    <citation type="submission" date="2023-10" db="EMBL/GenBank/DDBJ databases">
        <authorList>
            <person name="Chen Y."/>
            <person name="Shah S."/>
            <person name="Dougan E. K."/>
            <person name="Thang M."/>
            <person name="Chan C."/>
        </authorList>
    </citation>
    <scope>NUCLEOTIDE SEQUENCE [LARGE SCALE GENOMIC DNA]</scope>
</reference>
<feature type="transmembrane region" description="Helical" evidence="2">
    <location>
        <begin position="225"/>
        <end position="248"/>
    </location>
</feature>
<accession>A0ABN9PK34</accession>
<keyword evidence="2" id="KW-0812">Transmembrane</keyword>
<feature type="region of interest" description="Disordered" evidence="1">
    <location>
        <begin position="1"/>
        <end position="21"/>
    </location>
</feature>
<keyword evidence="2" id="KW-0472">Membrane</keyword>
<evidence type="ECO:0000256" key="2">
    <source>
        <dbReference type="SAM" id="Phobius"/>
    </source>
</evidence>
<sequence length="343" mass="37971">QEQREQEAGEGSPLCTRSPPGSAFSAFSVVPSAEISVRQFEADRRRTYDHCESVRRILRRPREGPRVADRAANLRVTDAGLGVFTVGDCAPRLFGMLRFAVALWTSFHAPYVLAFTEIGQCISWSIVPDLAYGACTMSFLFTAYVDSGMYEIASLPLVLRKRLASPGWYADLLSCLPGCVPALLLLKLVLRLRHVFATRHDSVGILTELPEFFRRSFFRGTLRFTVLRLLLSVYLFAHLLGCLLHAAVKQPGMTASGTEEASGAYVEALKLSMSMMFSGNLYEAWEQGGESDGGNRAVLFYVMLMPLVAVFITMVSAEVILLAQRACVLESQQFERLAMVDEA</sequence>
<dbReference type="Proteomes" id="UP001189429">
    <property type="component" value="Unassembled WGS sequence"/>
</dbReference>
<gene>
    <name evidence="3" type="ORF">PCOR1329_LOCUS3386</name>
</gene>
<name>A0ABN9PK34_9DINO</name>
<proteinExistence type="predicted"/>
<feature type="transmembrane region" description="Helical" evidence="2">
    <location>
        <begin position="298"/>
        <end position="323"/>
    </location>
</feature>
<feature type="transmembrane region" description="Helical" evidence="2">
    <location>
        <begin position="168"/>
        <end position="190"/>
    </location>
</feature>
<evidence type="ECO:0008006" key="5">
    <source>
        <dbReference type="Google" id="ProtNLM"/>
    </source>
</evidence>
<keyword evidence="2" id="KW-1133">Transmembrane helix</keyword>
<feature type="non-terminal residue" evidence="3">
    <location>
        <position position="343"/>
    </location>
</feature>
<protein>
    <recommendedName>
        <fullName evidence="5">Ion transport domain-containing protein</fullName>
    </recommendedName>
</protein>
<organism evidence="3 4">
    <name type="scientific">Prorocentrum cordatum</name>
    <dbReference type="NCBI Taxonomy" id="2364126"/>
    <lineage>
        <taxon>Eukaryota</taxon>
        <taxon>Sar</taxon>
        <taxon>Alveolata</taxon>
        <taxon>Dinophyceae</taxon>
        <taxon>Prorocentrales</taxon>
        <taxon>Prorocentraceae</taxon>
        <taxon>Prorocentrum</taxon>
    </lineage>
</organism>